<dbReference type="InParanoid" id="I7MF96"/>
<evidence type="ECO:0000259" key="2">
    <source>
        <dbReference type="Pfam" id="PF00225"/>
    </source>
</evidence>
<evidence type="ECO:0000313" key="4">
    <source>
        <dbReference type="Proteomes" id="UP000009168"/>
    </source>
</evidence>
<evidence type="ECO:0000313" key="3">
    <source>
        <dbReference type="EMBL" id="EAR99525.3"/>
    </source>
</evidence>
<accession>I7MF96</accession>
<dbReference type="Gene3D" id="3.40.850.10">
    <property type="entry name" value="Kinesin motor domain"/>
    <property type="match status" value="1"/>
</dbReference>
<dbReference type="GO" id="GO:0005524">
    <property type="term" value="F:ATP binding"/>
    <property type="evidence" value="ECO:0007669"/>
    <property type="project" value="InterPro"/>
</dbReference>
<feature type="domain" description="Kinesin motor" evidence="2">
    <location>
        <begin position="339"/>
        <end position="403"/>
    </location>
</feature>
<proteinExistence type="predicted"/>
<dbReference type="SUPFAM" id="SSF52540">
    <property type="entry name" value="P-loop containing nucleoside triphosphate hydrolases"/>
    <property type="match status" value="1"/>
</dbReference>
<dbReference type="EMBL" id="GG662639">
    <property type="protein sequence ID" value="EAR99525.3"/>
    <property type="molecule type" value="Genomic_DNA"/>
</dbReference>
<dbReference type="InterPro" id="IPR027417">
    <property type="entry name" value="P-loop_NTPase"/>
</dbReference>
<dbReference type="GO" id="GO:0007018">
    <property type="term" value="P:microtubule-based movement"/>
    <property type="evidence" value="ECO:0007669"/>
    <property type="project" value="InterPro"/>
</dbReference>
<dbReference type="Proteomes" id="UP000009168">
    <property type="component" value="Unassembled WGS sequence"/>
</dbReference>
<dbReference type="AlphaFoldDB" id="I7MF96"/>
<dbReference type="OrthoDB" id="299160at2759"/>
<gene>
    <name evidence="3" type="ORF">TTHERM_00137880</name>
</gene>
<sequence>MFNDFVSKKKNTLPQNQKYKGYSFQPLNTRSRSFDRNKIAFYHNLSKKQCTLITESDARQNTQQQIDEIFSKKILKDGKQLESSNYLINSMIKVICKYRKSNSSEQTINIIEKDGCKLELYDQKLFTEIQCDQIFKENQTNTNKEIWLQIKQGIEESISKKLNYTLILHGSSKTGKNTLLLNKPLLNLHNSTMQIEDQIIEDRSGLLERTVNHLLINYDNQQQYEILVSVIGFCEEKAIDLLNLEQDISGSFFTLLKPKKEQKLLMIENLIQMGIRNISEYVSVFIISDFLKKRILDELGVKITSVIYQIVVAKMSESREQINQVVQKFNFLKISNCQQTALSRSNLNYCIEKIASNSNQFIPYKDSRLTAFLEDTLTKQSVIHLIPCITDQQSVKQQLPTFSLVHSAQKYTQIRKHYIHDPEIVAKVYTQDILEVKDIVSQFENGQNIMAHNQQAEKSEQLPYLANKEEVKKFLGVVKNNKYLQEYKSSAMIETESYIQKRNIRSNSSLADNRDVLNMTSISALNNDNNNYRKHLGQLNQSLNIQNIPYQQTLLDFKDQFKPFSLQETVNGQEMSNPQYKKRLSSCERTQQIYRKQYYKQNKIYLEPISNISTKRNSKTNVLSKSNISHQEDKKMTHNSSNV</sequence>
<dbReference type="GeneID" id="7839980"/>
<feature type="compositionally biased region" description="Polar residues" evidence="1">
    <location>
        <begin position="617"/>
        <end position="629"/>
    </location>
</feature>
<evidence type="ECO:0000256" key="1">
    <source>
        <dbReference type="SAM" id="MobiDB-lite"/>
    </source>
</evidence>
<organism evidence="3 4">
    <name type="scientific">Tetrahymena thermophila (strain SB210)</name>
    <dbReference type="NCBI Taxonomy" id="312017"/>
    <lineage>
        <taxon>Eukaryota</taxon>
        <taxon>Sar</taxon>
        <taxon>Alveolata</taxon>
        <taxon>Ciliophora</taxon>
        <taxon>Intramacronucleata</taxon>
        <taxon>Oligohymenophorea</taxon>
        <taxon>Hymenostomatida</taxon>
        <taxon>Tetrahymenina</taxon>
        <taxon>Tetrahymenidae</taxon>
        <taxon>Tetrahymena</taxon>
    </lineage>
</organism>
<dbReference type="KEGG" id="tet:TTHERM_00137880"/>
<dbReference type="GO" id="GO:0008017">
    <property type="term" value="F:microtubule binding"/>
    <property type="evidence" value="ECO:0007669"/>
    <property type="project" value="InterPro"/>
</dbReference>
<dbReference type="Pfam" id="PF00225">
    <property type="entry name" value="Kinesin"/>
    <property type="match status" value="1"/>
</dbReference>
<keyword evidence="4" id="KW-1185">Reference proteome</keyword>
<feature type="region of interest" description="Disordered" evidence="1">
    <location>
        <begin position="617"/>
        <end position="643"/>
    </location>
</feature>
<name>I7MF96_TETTS</name>
<dbReference type="RefSeq" id="XP_001019770.3">
    <property type="nucleotide sequence ID" value="XM_001019770.3"/>
</dbReference>
<dbReference type="GO" id="GO:0003777">
    <property type="term" value="F:microtubule motor activity"/>
    <property type="evidence" value="ECO:0007669"/>
    <property type="project" value="InterPro"/>
</dbReference>
<protein>
    <recommendedName>
        <fullName evidence="2">Kinesin motor domain-containing protein</fullName>
    </recommendedName>
</protein>
<dbReference type="InterPro" id="IPR001752">
    <property type="entry name" value="Kinesin_motor_dom"/>
</dbReference>
<dbReference type="InterPro" id="IPR036961">
    <property type="entry name" value="Kinesin_motor_dom_sf"/>
</dbReference>
<reference evidence="4" key="1">
    <citation type="journal article" date="2006" name="PLoS Biol.">
        <title>Macronuclear genome sequence of the ciliate Tetrahymena thermophila, a model eukaryote.</title>
        <authorList>
            <person name="Eisen J.A."/>
            <person name="Coyne R.S."/>
            <person name="Wu M."/>
            <person name="Wu D."/>
            <person name="Thiagarajan M."/>
            <person name="Wortman J.R."/>
            <person name="Badger J.H."/>
            <person name="Ren Q."/>
            <person name="Amedeo P."/>
            <person name="Jones K.M."/>
            <person name="Tallon L.J."/>
            <person name="Delcher A.L."/>
            <person name="Salzberg S.L."/>
            <person name="Silva J.C."/>
            <person name="Haas B.J."/>
            <person name="Majoros W.H."/>
            <person name="Farzad M."/>
            <person name="Carlton J.M."/>
            <person name="Smith R.K. Jr."/>
            <person name="Garg J."/>
            <person name="Pearlman R.E."/>
            <person name="Karrer K.M."/>
            <person name="Sun L."/>
            <person name="Manning G."/>
            <person name="Elde N.C."/>
            <person name="Turkewitz A.P."/>
            <person name="Asai D.J."/>
            <person name="Wilkes D.E."/>
            <person name="Wang Y."/>
            <person name="Cai H."/>
            <person name="Collins K."/>
            <person name="Stewart B.A."/>
            <person name="Lee S.R."/>
            <person name="Wilamowska K."/>
            <person name="Weinberg Z."/>
            <person name="Ruzzo W.L."/>
            <person name="Wloga D."/>
            <person name="Gaertig J."/>
            <person name="Frankel J."/>
            <person name="Tsao C.-C."/>
            <person name="Gorovsky M.A."/>
            <person name="Keeling P.J."/>
            <person name="Waller R.F."/>
            <person name="Patron N.J."/>
            <person name="Cherry J.M."/>
            <person name="Stover N.A."/>
            <person name="Krieger C.J."/>
            <person name="del Toro C."/>
            <person name="Ryder H.F."/>
            <person name="Williamson S.C."/>
            <person name="Barbeau R.A."/>
            <person name="Hamilton E.P."/>
            <person name="Orias E."/>
        </authorList>
    </citation>
    <scope>NUCLEOTIDE SEQUENCE [LARGE SCALE GENOMIC DNA]</scope>
    <source>
        <strain evidence="4">SB210</strain>
    </source>
</reference>